<reference evidence="3 4" key="1">
    <citation type="submission" date="2016-12" db="EMBL/GenBank/DDBJ databases">
        <title>Study of bacterial adaptation to deep sea.</title>
        <authorList>
            <person name="Song J."/>
            <person name="Yoshizawa S."/>
            <person name="Kogure K."/>
        </authorList>
    </citation>
    <scope>NUCLEOTIDE SEQUENCE [LARGE SCALE GENOMIC DNA]</scope>
    <source>
        <strain evidence="3 4">SAORIC-165</strain>
    </source>
</reference>
<name>A0A2S7U212_9BACT</name>
<evidence type="ECO:0000313" key="4">
    <source>
        <dbReference type="Proteomes" id="UP000239907"/>
    </source>
</evidence>
<dbReference type="SUPFAM" id="SSF53649">
    <property type="entry name" value="Alkaline phosphatase-like"/>
    <property type="match status" value="1"/>
</dbReference>
<dbReference type="AlphaFoldDB" id="A0A2S7U212"/>
<protein>
    <recommendedName>
        <fullName evidence="2">N-sulphoglucosamine sulphohydrolase C-terminal domain-containing protein</fullName>
    </recommendedName>
</protein>
<dbReference type="Gene3D" id="3.40.720.10">
    <property type="entry name" value="Alkaline Phosphatase, subunit A"/>
    <property type="match status" value="1"/>
</dbReference>
<proteinExistence type="predicted"/>
<feature type="domain" description="N-sulphoglucosamine sulphohydrolase C-terminal" evidence="2">
    <location>
        <begin position="2"/>
        <end position="88"/>
    </location>
</feature>
<sequence length="113" mass="12460">MGRSLIPTFKDPNTTVRQTVFSECVGVGGKPGQGHRMASDGRYKLILTGTDELYLFDHSKDPAELTNVINNPEYAKVRKRLESELAQWMKLIGDRSPPFPVSPSQQPSGNAGE</sequence>
<feature type="compositionally biased region" description="Low complexity" evidence="1">
    <location>
        <begin position="102"/>
        <end position="113"/>
    </location>
</feature>
<comment type="caution">
    <text evidence="3">The sequence shown here is derived from an EMBL/GenBank/DDBJ whole genome shotgun (WGS) entry which is preliminary data.</text>
</comment>
<dbReference type="InterPro" id="IPR032506">
    <property type="entry name" value="SGSH_C"/>
</dbReference>
<dbReference type="OrthoDB" id="9803751at2"/>
<gene>
    <name evidence="3" type="ORF">BSZ32_08190</name>
</gene>
<dbReference type="Proteomes" id="UP000239907">
    <property type="component" value="Unassembled WGS sequence"/>
</dbReference>
<evidence type="ECO:0000256" key="1">
    <source>
        <dbReference type="SAM" id="MobiDB-lite"/>
    </source>
</evidence>
<dbReference type="EMBL" id="MQWA01000001">
    <property type="protein sequence ID" value="PQJ28491.1"/>
    <property type="molecule type" value="Genomic_DNA"/>
</dbReference>
<evidence type="ECO:0000259" key="2">
    <source>
        <dbReference type="Pfam" id="PF16347"/>
    </source>
</evidence>
<keyword evidence="4" id="KW-1185">Reference proteome</keyword>
<accession>A0A2S7U212</accession>
<feature type="region of interest" description="Disordered" evidence="1">
    <location>
        <begin position="93"/>
        <end position="113"/>
    </location>
</feature>
<organism evidence="3 4">
    <name type="scientific">Rubritalea profundi</name>
    <dbReference type="NCBI Taxonomy" id="1658618"/>
    <lineage>
        <taxon>Bacteria</taxon>
        <taxon>Pseudomonadati</taxon>
        <taxon>Verrucomicrobiota</taxon>
        <taxon>Verrucomicrobiia</taxon>
        <taxon>Verrucomicrobiales</taxon>
        <taxon>Rubritaleaceae</taxon>
        <taxon>Rubritalea</taxon>
    </lineage>
</organism>
<evidence type="ECO:0000313" key="3">
    <source>
        <dbReference type="EMBL" id="PQJ28491.1"/>
    </source>
</evidence>
<dbReference type="InterPro" id="IPR017850">
    <property type="entry name" value="Alkaline_phosphatase_core_sf"/>
</dbReference>
<dbReference type="Pfam" id="PF16347">
    <property type="entry name" value="SGSH_C"/>
    <property type="match status" value="1"/>
</dbReference>